<keyword evidence="2" id="KW-1185">Reference proteome</keyword>
<proteinExistence type="predicted"/>
<sequence>MKTIKDLGGFRVEPVDSFYTTRTVENGHGGNKPLPVIDLPNESSLTAWVPPRKAVKAMLRSPHVIQLVQAPDGSLSMSIMPVELMKSN</sequence>
<dbReference type="Proteomes" id="UP001138661">
    <property type="component" value="Unassembled WGS sequence"/>
</dbReference>
<gene>
    <name evidence="1" type="ORF">KX928_23200</name>
</gene>
<evidence type="ECO:0000313" key="1">
    <source>
        <dbReference type="EMBL" id="MBW4710707.1"/>
    </source>
</evidence>
<dbReference type="RefSeq" id="WP_219507791.1">
    <property type="nucleotide sequence ID" value="NZ_JAHXDN010000010.1"/>
</dbReference>
<organism evidence="1 2">
    <name type="scientific">Roseobacter insulae</name>
    <dbReference type="NCBI Taxonomy" id="2859783"/>
    <lineage>
        <taxon>Bacteria</taxon>
        <taxon>Pseudomonadati</taxon>
        <taxon>Pseudomonadota</taxon>
        <taxon>Alphaproteobacteria</taxon>
        <taxon>Rhodobacterales</taxon>
        <taxon>Roseobacteraceae</taxon>
        <taxon>Roseobacter</taxon>
    </lineage>
</organism>
<protein>
    <submittedName>
        <fullName evidence="1">Uncharacterized protein</fullName>
    </submittedName>
</protein>
<dbReference type="EMBL" id="JAHXDN010000010">
    <property type="protein sequence ID" value="MBW4710707.1"/>
    <property type="molecule type" value="Genomic_DNA"/>
</dbReference>
<name>A0A9X1FZX6_9RHOB</name>
<dbReference type="AlphaFoldDB" id="A0A9X1FZX6"/>
<comment type="caution">
    <text evidence="1">The sequence shown here is derived from an EMBL/GenBank/DDBJ whole genome shotgun (WGS) entry which is preliminary data.</text>
</comment>
<evidence type="ECO:0000313" key="2">
    <source>
        <dbReference type="Proteomes" id="UP001138661"/>
    </source>
</evidence>
<accession>A0A9X1FZX6</accession>
<reference evidence="1" key="1">
    <citation type="submission" date="2021-07" db="EMBL/GenBank/DDBJ databases">
        <title>Roseobacter insulae sp. nov., isolated from a tidal flat.</title>
        <authorList>
            <person name="Park S."/>
            <person name="Yoon J.-H."/>
        </authorList>
    </citation>
    <scope>NUCLEOTIDE SEQUENCE</scope>
    <source>
        <strain evidence="1">YSTF-M11</strain>
    </source>
</reference>